<keyword evidence="10" id="KW-1185">Reference proteome</keyword>
<dbReference type="SUPFAM" id="SSF54713">
    <property type="entry name" value="Elongation factor Ts (EF-Ts), dimerisation domain"/>
    <property type="match status" value="2"/>
</dbReference>
<dbReference type="SUPFAM" id="SSF46934">
    <property type="entry name" value="UBA-like"/>
    <property type="match status" value="1"/>
</dbReference>
<comment type="caution">
    <text evidence="9">The sequence shown here is derived from an EMBL/GenBank/DDBJ whole genome shotgun (WGS) entry which is preliminary data.</text>
</comment>
<dbReference type="EMBL" id="JAGGJU010000003">
    <property type="protein sequence ID" value="MBP1849943.1"/>
    <property type="molecule type" value="Genomic_DNA"/>
</dbReference>
<organism evidence="9 10">
    <name type="scientific">Rhizobium halophytocola</name>
    <dbReference type="NCBI Taxonomy" id="735519"/>
    <lineage>
        <taxon>Bacteria</taxon>
        <taxon>Pseudomonadati</taxon>
        <taxon>Pseudomonadota</taxon>
        <taxon>Alphaproteobacteria</taxon>
        <taxon>Hyphomicrobiales</taxon>
        <taxon>Rhizobiaceae</taxon>
        <taxon>Rhizobium/Agrobacterium group</taxon>
        <taxon>Rhizobium</taxon>
    </lineage>
</organism>
<proteinExistence type="inferred from homology"/>
<dbReference type="Gene3D" id="1.10.286.20">
    <property type="match status" value="1"/>
</dbReference>
<comment type="subcellular location">
    <subcellularLocation>
        <location evidence="5 7">Cytoplasm</location>
    </subcellularLocation>
</comment>
<evidence type="ECO:0000259" key="8">
    <source>
        <dbReference type="Pfam" id="PF00889"/>
    </source>
</evidence>
<evidence type="ECO:0000256" key="2">
    <source>
        <dbReference type="ARBA" id="ARBA00016956"/>
    </source>
</evidence>
<accession>A0ABS4DW88</accession>
<evidence type="ECO:0000313" key="9">
    <source>
        <dbReference type="EMBL" id="MBP1849943.1"/>
    </source>
</evidence>
<dbReference type="GO" id="GO:0003746">
    <property type="term" value="F:translation elongation factor activity"/>
    <property type="evidence" value="ECO:0007669"/>
    <property type="project" value="UniProtKB-KW"/>
</dbReference>
<dbReference type="Proteomes" id="UP000759443">
    <property type="component" value="Unassembled WGS sequence"/>
</dbReference>
<dbReference type="PROSITE" id="PS01127">
    <property type="entry name" value="EF_TS_2"/>
    <property type="match status" value="1"/>
</dbReference>
<dbReference type="InterPro" id="IPR014039">
    <property type="entry name" value="Transl_elong_EFTs/EF1B_dimer"/>
</dbReference>
<dbReference type="InterPro" id="IPR009060">
    <property type="entry name" value="UBA-like_sf"/>
</dbReference>
<keyword evidence="5" id="KW-0963">Cytoplasm</keyword>
<keyword evidence="3 5" id="KW-0251">Elongation factor</keyword>
<dbReference type="NCBIfam" id="TIGR00116">
    <property type="entry name" value="tsf"/>
    <property type="match status" value="1"/>
</dbReference>
<reference evidence="9 10" key="1">
    <citation type="submission" date="2021-03" db="EMBL/GenBank/DDBJ databases">
        <title>Genomic Encyclopedia of Type Strains, Phase IV (KMG-IV): sequencing the most valuable type-strain genomes for metagenomic binning, comparative biology and taxonomic classification.</title>
        <authorList>
            <person name="Goeker M."/>
        </authorList>
    </citation>
    <scope>NUCLEOTIDE SEQUENCE [LARGE SCALE GENOMIC DNA]</scope>
    <source>
        <strain evidence="9 10">DSM 21600</strain>
    </source>
</reference>
<feature type="domain" description="Translation elongation factor EFTs/EF1B dimerisation" evidence="8">
    <location>
        <begin position="71"/>
        <end position="289"/>
    </location>
</feature>
<comment type="function">
    <text evidence="5 6">Associates with the EF-Tu.GDP complex and induces the exchange of GDP to GTP. It remains bound to the aminoacyl-tRNA.EF-Tu.GTP complex up to the GTP hydrolysis stage on the ribosome.</text>
</comment>
<dbReference type="InterPro" id="IPR001816">
    <property type="entry name" value="Transl_elong_EFTs/EF1B"/>
</dbReference>
<dbReference type="Gene3D" id="3.30.479.20">
    <property type="entry name" value="Elongation factor Ts, dimerisation domain"/>
    <property type="match status" value="2"/>
</dbReference>
<evidence type="ECO:0000256" key="7">
    <source>
        <dbReference type="RuleBase" id="RU000643"/>
    </source>
</evidence>
<evidence type="ECO:0000313" key="10">
    <source>
        <dbReference type="Proteomes" id="UP000759443"/>
    </source>
</evidence>
<dbReference type="InterPro" id="IPR036402">
    <property type="entry name" value="EF-Ts_dimer_sf"/>
</dbReference>
<protein>
    <recommendedName>
        <fullName evidence="2 5">Elongation factor Ts</fullName>
        <shortName evidence="5">EF-Ts</shortName>
    </recommendedName>
</protein>
<dbReference type="PANTHER" id="PTHR11741">
    <property type="entry name" value="ELONGATION FACTOR TS"/>
    <property type="match status" value="1"/>
</dbReference>
<dbReference type="Pfam" id="PF00889">
    <property type="entry name" value="EF_TS"/>
    <property type="match status" value="1"/>
</dbReference>
<evidence type="ECO:0000256" key="4">
    <source>
        <dbReference type="ARBA" id="ARBA00022917"/>
    </source>
</evidence>
<feature type="region of interest" description="Involved in Mg(2+) ion dislocation from EF-Tu" evidence="5">
    <location>
        <begin position="80"/>
        <end position="83"/>
    </location>
</feature>
<dbReference type="PANTHER" id="PTHR11741:SF0">
    <property type="entry name" value="ELONGATION FACTOR TS, MITOCHONDRIAL"/>
    <property type="match status" value="1"/>
</dbReference>
<dbReference type="HAMAP" id="MF_00050">
    <property type="entry name" value="EF_Ts"/>
    <property type="match status" value="1"/>
</dbReference>
<evidence type="ECO:0000256" key="3">
    <source>
        <dbReference type="ARBA" id="ARBA00022768"/>
    </source>
</evidence>
<name>A0ABS4DW88_9HYPH</name>
<evidence type="ECO:0000256" key="5">
    <source>
        <dbReference type="HAMAP-Rule" id="MF_00050"/>
    </source>
</evidence>
<dbReference type="Gene3D" id="1.10.8.10">
    <property type="entry name" value="DNA helicase RuvA subunit, C-terminal domain"/>
    <property type="match status" value="1"/>
</dbReference>
<evidence type="ECO:0000256" key="6">
    <source>
        <dbReference type="RuleBase" id="RU000642"/>
    </source>
</evidence>
<dbReference type="RefSeq" id="WP_209943427.1">
    <property type="nucleotide sequence ID" value="NZ_JAGGJU010000003.1"/>
</dbReference>
<comment type="similarity">
    <text evidence="1 5 6">Belongs to the EF-Ts family.</text>
</comment>
<keyword evidence="4 5" id="KW-0648">Protein biosynthesis</keyword>
<dbReference type="CDD" id="cd14275">
    <property type="entry name" value="UBA_EF-Ts"/>
    <property type="match status" value="1"/>
</dbReference>
<evidence type="ECO:0000256" key="1">
    <source>
        <dbReference type="ARBA" id="ARBA00005532"/>
    </source>
</evidence>
<gene>
    <name evidence="5" type="primary">tsf</name>
    <name evidence="9" type="ORF">J2Z17_001364</name>
</gene>
<dbReference type="PROSITE" id="PS01126">
    <property type="entry name" value="EF_TS_1"/>
    <property type="match status" value="1"/>
</dbReference>
<sequence length="308" mass="32374">MAEITAALVKELREKSGAGMMDCKKALTENNGDMEAAIDWLRAKGIAKADKKSGRTAAEGLIGVASAGTAAVVVEVNSETDFVARNDAFQDMVRGFAQVALETDGSVEAVAAATYPATGKSVADSIKDAIGTIGENMSLRRAARLEVEEGVVATYVHNAVADGLGKLGVLVALKSTGDKEKLTQIGRQIAMHVAATNPLAIRAEEVDAAVAERERNVFIEQSRESGKPEAIIEKMVEGRMRKFFEEVALLSQAFVINPDLTVGAALKEAEKEVGAPIELTGMARLLLGEGVEKEESDFAAEVAAAAKG</sequence>
<dbReference type="InterPro" id="IPR018101">
    <property type="entry name" value="Transl_elong_Ts_CS"/>
</dbReference>